<evidence type="ECO:0000256" key="6">
    <source>
        <dbReference type="SAM" id="MobiDB-lite"/>
    </source>
</evidence>
<evidence type="ECO:0000256" key="1">
    <source>
        <dbReference type="ARBA" id="ARBA00004496"/>
    </source>
</evidence>
<evidence type="ECO:0000313" key="8">
    <source>
        <dbReference type="EMBL" id="KAB1070653.1"/>
    </source>
</evidence>
<dbReference type="CDD" id="cd01108">
    <property type="entry name" value="HTH_CueR"/>
    <property type="match status" value="1"/>
</dbReference>
<dbReference type="PANTHER" id="PTHR30204:SF94">
    <property type="entry name" value="HEAVY METAL-DEPENDENT TRANSCRIPTIONAL REGULATOR HI_0293-RELATED"/>
    <property type="match status" value="1"/>
</dbReference>
<dbReference type="EMBL" id="VZZJ01000025">
    <property type="protein sequence ID" value="KAB1070653.1"/>
    <property type="molecule type" value="Genomic_DNA"/>
</dbReference>
<keyword evidence="2" id="KW-0963">Cytoplasm</keyword>
<dbReference type="AlphaFoldDB" id="A0A6N6MLN1"/>
<dbReference type="PANTHER" id="PTHR30204">
    <property type="entry name" value="REDOX-CYCLING DRUG-SENSING TRANSCRIPTIONAL ACTIVATOR SOXR"/>
    <property type="match status" value="1"/>
</dbReference>
<evidence type="ECO:0000313" key="9">
    <source>
        <dbReference type="Proteomes" id="UP000441523"/>
    </source>
</evidence>
<dbReference type="Gene3D" id="1.10.1660.10">
    <property type="match status" value="1"/>
</dbReference>
<proteinExistence type="predicted"/>
<dbReference type="InterPro" id="IPR047057">
    <property type="entry name" value="MerR_fam"/>
</dbReference>
<dbReference type="SMART" id="SM00422">
    <property type="entry name" value="HTH_MERR"/>
    <property type="match status" value="1"/>
</dbReference>
<dbReference type="NCBIfam" id="TIGR02044">
    <property type="entry name" value="CueR"/>
    <property type="match status" value="1"/>
</dbReference>
<dbReference type="InterPro" id="IPR011789">
    <property type="entry name" value="CueR"/>
</dbReference>
<dbReference type="Pfam" id="PF13411">
    <property type="entry name" value="MerR_1"/>
    <property type="match status" value="1"/>
</dbReference>
<gene>
    <name evidence="8" type="primary">cueR</name>
    <name evidence="8" type="ORF">F6X51_21765</name>
</gene>
<dbReference type="PROSITE" id="PS00552">
    <property type="entry name" value="HTH_MERR_1"/>
    <property type="match status" value="1"/>
</dbReference>
<keyword evidence="3" id="KW-0805">Transcription regulation</keyword>
<evidence type="ECO:0000256" key="5">
    <source>
        <dbReference type="ARBA" id="ARBA00023163"/>
    </source>
</evidence>
<sequence>MSAGLPVTIGEAARLTGVSAKMIRYYEEIGLLPPAARTGAGYRHYAESDLHSLRFIRRARDLGFPVEAIGELLALWRDRDRASAGVKAIALDHVAALERRIAELQGMTRTLRNLAEHCCGDARPDCPILDDLATAAPRAGGGAPPGSDQAMRAMQGSGRDKRGR</sequence>
<comment type="caution">
    <text evidence="8">The sequence shown here is derived from an EMBL/GenBank/DDBJ whole genome shotgun (WGS) entry which is preliminary data.</text>
</comment>
<dbReference type="InterPro" id="IPR000551">
    <property type="entry name" value="MerR-type_HTH_dom"/>
</dbReference>
<dbReference type="GO" id="GO:0003700">
    <property type="term" value="F:DNA-binding transcription factor activity"/>
    <property type="evidence" value="ECO:0007669"/>
    <property type="project" value="InterPro"/>
</dbReference>
<dbReference type="GO" id="GO:0003677">
    <property type="term" value="F:DNA binding"/>
    <property type="evidence" value="ECO:0007669"/>
    <property type="project" value="UniProtKB-KW"/>
</dbReference>
<dbReference type="GO" id="GO:0005507">
    <property type="term" value="F:copper ion binding"/>
    <property type="evidence" value="ECO:0007669"/>
    <property type="project" value="InterPro"/>
</dbReference>
<organism evidence="8 9">
    <name type="scientific">Methylobacterium planeticum</name>
    <dbReference type="NCBI Taxonomy" id="2615211"/>
    <lineage>
        <taxon>Bacteria</taxon>
        <taxon>Pseudomonadati</taxon>
        <taxon>Pseudomonadota</taxon>
        <taxon>Alphaproteobacteria</taxon>
        <taxon>Hyphomicrobiales</taxon>
        <taxon>Methylobacteriaceae</taxon>
        <taxon>Methylobacterium</taxon>
    </lineage>
</organism>
<protein>
    <submittedName>
        <fullName evidence="8">Cu(I)-responsive transcriptional regulator</fullName>
    </submittedName>
</protein>
<feature type="domain" description="HTH merR-type" evidence="7">
    <location>
        <begin position="8"/>
        <end position="75"/>
    </location>
</feature>
<evidence type="ECO:0000259" key="7">
    <source>
        <dbReference type="PROSITE" id="PS50937"/>
    </source>
</evidence>
<evidence type="ECO:0000256" key="3">
    <source>
        <dbReference type="ARBA" id="ARBA00023015"/>
    </source>
</evidence>
<dbReference type="GO" id="GO:0005737">
    <property type="term" value="C:cytoplasm"/>
    <property type="evidence" value="ECO:0007669"/>
    <property type="project" value="UniProtKB-SubCell"/>
</dbReference>
<dbReference type="GO" id="GO:0045893">
    <property type="term" value="P:positive regulation of DNA-templated transcription"/>
    <property type="evidence" value="ECO:0007669"/>
    <property type="project" value="InterPro"/>
</dbReference>
<name>A0A6N6MLN1_9HYPH</name>
<evidence type="ECO:0000256" key="2">
    <source>
        <dbReference type="ARBA" id="ARBA00022490"/>
    </source>
</evidence>
<accession>A0A6N6MLN1</accession>
<dbReference type="PRINTS" id="PR00040">
    <property type="entry name" value="HTHMERR"/>
</dbReference>
<comment type="subcellular location">
    <subcellularLocation>
        <location evidence="1">Cytoplasm</location>
    </subcellularLocation>
</comment>
<dbReference type="PROSITE" id="PS50937">
    <property type="entry name" value="HTH_MERR_2"/>
    <property type="match status" value="1"/>
</dbReference>
<keyword evidence="5" id="KW-0804">Transcription</keyword>
<keyword evidence="4" id="KW-0238">DNA-binding</keyword>
<evidence type="ECO:0000256" key="4">
    <source>
        <dbReference type="ARBA" id="ARBA00023125"/>
    </source>
</evidence>
<dbReference type="InterPro" id="IPR009061">
    <property type="entry name" value="DNA-bd_dom_put_sf"/>
</dbReference>
<dbReference type="Proteomes" id="UP000441523">
    <property type="component" value="Unassembled WGS sequence"/>
</dbReference>
<reference evidence="8 9" key="1">
    <citation type="submission" date="2019-09" db="EMBL/GenBank/DDBJ databases">
        <title>YIM 132548 draft genome.</title>
        <authorList>
            <person name="Jiang L."/>
        </authorList>
    </citation>
    <scope>NUCLEOTIDE SEQUENCE [LARGE SCALE GENOMIC DNA]</scope>
    <source>
        <strain evidence="8 9">YIM 132548</strain>
    </source>
</reference>
<dbReference type="SUPFAM" id="SSF46955">
    <property type="entry name" value="Putative DNA-binding domain"/>
    <property type="match status" value="1"/>
</dbReference>
<feature type="region of interest" description="Disordered" evidence="6">
    <location>
        <begin position="136"/>
        <end position="164"/>
    </location>
</feature>
<keyword evidence="9" id="KW-1185">Reference proteome</keyword>